<dbReference type="PANTHER" id="PTHR35807">
    <property type="entry name" value="TRANSCRIPTIONAL REGULATOR REDD-RELATED"/>
    <property type="match status" value="1"/>
</dbReference>
<sequence length="880" mass="92597">MLAGTAIALLACGSRLRPLDASTASLWLQDPLDPAVAGWTFLSFGWLLWAMFGIGTVACVLAGVRQAWRPHRLRLRLPGPVRSLHAALLGVAAVSSVGHTSAPAVAASTAHTGHDPAAPFGHHGHQSSTHQIIHTKTIELGQQAAPTAVMDPGIPAWARHAPGGVHHVIEGDTLWDIAQRTLGDPRRWHEIFRLNHGHEQANGYALTDPDQLHIGWDLALPARINTTQGKTPVSPTDSRPAPAPESGPTANKPTATTATPGRSDHASEPAPSIPSSSPDGTSTPADTSSVGARAHAGDGQSGDESGIPEPVQGWASLGLACLITAVAALVRLQRRRHARLTGPMRPSLAPHPAPLPEPLAHYEATGPLRPALAAPIGTDSAGQDMSLFDLPGPGLALHGDGGRAAARALLAAVLATGTTGGGAEMRRPVVVTTTGILAQLLPKDAPLVGLDPDGISYDGERLIVLGDAAAAVAHAEQEVVRRRRLLDTLDAETIAALNARTDHAEGQAPYALLVEADLEEAARILAIGAYRAALDMYPVVLGPLDGLTTLDIAVDGTTTNEAALGLRRLSTMTAGDLAAVLVLLAEGMPRPEAGHDIDTANPGDVADPVSTSTATQAVPAQAAQIIAPIRLQVLGPVRITTDAGPVTTGMRSGSYTVLASLAVHSAGRTLDQLAADLHPDTAPAVAVKRVRTDITTARRVLRTSTGNADAMFIVYDCATGRYQLDPALVTVDLWQLLTAIERANTATGDARALAALREAADLYGGDFAEGQDRAWIIDYANSYRHQILAVYARIAEIIETDHPDEAIAALEHAIHLDPVNEELHQRIMRIHGRAHRPEAVRNTLRRLEQHLADLDTEPSDATRRVADRQLHTYTFAGGHR</sequence>
<dbReference type="RefSeq" id="WP_084699465.1">
    <property type="nucleotide sequence ID" value="NZ_JBIAZU010000005.1"/>
</dbReference>
<dbReference type="Gene3D" id="3.10.350.10">
    <property type="entry name" value="LysM domain"/>
    <property type="match status" value="1"/>
</dbReference>
<dbReference type="InterPro" id="IPR051677">
    <property type="entry name" value="AfsR-DnrI-RedD_regulator"/>
</dbReference>
<keyword evidence="2" id="KW-0804">Transcription</keyword>
<evidence type="ECO:0000256" key="2">
    <source>
        <dbReference type="ARBA" id="ARBA00023163"/>
    </source>
</evidence>
<feature type="transmembrane region" description="Helical" evidence="4">
    <location>
        <begin position="37"/>
        <end position="64"/>
    </location>
</feature>
<dbReference type="InterPro" id="IPR036779">
    <property type="entry name" value="LysM_dom_sf"/>
</dbReference>
<feature type="compositionally biased region" description="Polar residues" evidence="3">
    <location>
        <begin position="279"/>
        <end position="290"/>
    </location>
</feature>
<keyword evidence="4" id="KW-1133">Transmembrane helix</keyword>
<feature type="compositionally biased region" description="Polar residues" evidence="3">
    <location>
        <begin position="226"/>
        <end position="237"/>
    </location>
</feature>
<dbReference type="SUPFAM" id="SSF48452">
    <property type="entry name" value="TPR-like"/>
    <property type="match status" value="1"/>
</dbReference>
<evidence type="ECO:0000256" key="3">
    <source>
        <dbReference type="SAM" id="MobiDB-lite"/>
    </source>
</evidence>
<dbReference type="InterPro" id="IPR036388">
    <property type="entry name" value="WH-like_DNA-bd_sf"/>
</dbReference>
<evidence type="ECO:0000313" key="6">
    <source>
        <dbReference type="EMBL" id="MFF5293023.1"/>
    </source>
</evidence>
<reference evidence="6 7" key="1">
    <citation type="submission" date="2024-10" db="EMBL/GenBank/DDBJ databases">
        <title>The Natural Products Discovery Center: Release of the First 8490 Sequenced Strains for Exploring Actinobacteria Biosynthetic Diversity.</title>
        <authorList>
            <person name="Kalkreuter E."/>
            <person name="Kautsar S.A."/>
            <person name="Yang D."/>
            <person name="Bader C.D."/>
            <person name="Teijaro C.N."/>
            <person name="Fluegel L."/>
            <person name="Davis C.M."/>
            <person name="Simpson J.R."/>
            <person name="Lauterbach L."/>
            <person name="Steele A.D."/>
            <person name="Gui C."/>
            <person name="Meng S."/>
            <person name="Li G."/>
            <person name="Viehrig K."/>
            <person name="Ye F."/>
            <person name="Su P."/>
            <person name="Kiefer A.F."/>
            <person name="Nichols A."/>
            <person name="Cepeda A.J."/>
            <person name="Yan W."/>
            <person name="Fan B."/>
            <person name="Jiang Y."/>
            <person name="Adhikari A."/>
            <person name="Zheng C.-J."/>
            <person name="Schuster L."/>
            <person name="Cowan T.M."/>
            <person name="Smanski M.J."/>
            <person name="Chevrette M.G."/>
            <person name="De Carvalho L.P.S."/>
            <person name="Shen B."/>
        </authorList>
    </citation>
    <scope>NUCLEOTIDE SEQUENCE [LARGE SCALE GENOMIC DNA]</scope>
    <source>
        <strain evidence="6 7">NPDC000087</strain>
    </source>
</reference>
<dbReference type="InterPro" id="IPR011990">
    <property type="entry name" value="TPR-like_helical_dom_sf"/>
</dbReference>
<dbReference type="Proteomes" id="UP001602245">
    <property type="component" value="Unassembled WGS sequence"/>
</dbReference>
<gene>
    <name evidence="6" type="ORF">ACFY35_26590</name>
</gene>
<dbReference type="CDD" id="cd00118">
    <property type="entry name" value="LysM"/>
    <property type="match status" value="1"/>
</dbReference>
<evidence type="ECO:0000313" key="7">
    <source>
        <dbReference type="Proteomes" id="UP001602245"/>
    </source>
</evidence>
<keyword evidence="1" id="KW-0805">Transcription regulation</keyword>
<dbReference type="Gene3D" id="1.25.40.10">
    <property type="entry name" value="Tetratricopeptide repeat domain"/>
    <property type="match status" value="1"/>
</dbReference>
<keyword evidence="7" id="KW-1185">Reference proteome</keyword>
<dbReference type="InterPro" id="IPR018392">
    <property type="entry name" value="LysM"/>
</dbReference>
<feature type="compositionally biased region" description="Low complexity" evidence="3">
    <location>
        <begin position="248"/>
        <end position="260"/>
    </location>
</feature>
<dbReference type="InterPro" id="IPR005158">
    <property type="entry name" value="BTAD"/>
</dbReference>
<feature type="compositionally biased region" description="Low complexity" evidence="3">
    <location>
        <begin position="268"/>
        <end position="278"/>
    </location>
</feature>
<comment type="caution">
    <text evidence="6">The sequence shown here is derived from an EMBL/GenBank/DDBJ whole genome shotgun (WGS) entry which is preliminary data.</text>
</comment>
<organism evidence="6 7">
    <name type="scientific">Paractinoplanes globisporus</name>
    <dbReference type="NCBI Taxonomy" id="113565"/>
    <lineage>
        <taxon>Bacteria</taxon>
        <taxon>Bacillati</taxon>
        <taxon>Actinomycetota</taxon>
        <taxon>Actinomycetes</taxon>
        <taxon>Micromonosporales</taxon>
        <taxon>Micromonosporaceae</taxon>
        <taxon>Paractinoplanes</taxon>
    </lineage>
</organism>
<evidence type="ECO:0000256" key="4">
    <source>
        <dbReference type="SAM" id="Phobius"/>
    </source>
</evidence>
<dbReference type="Gene3D" id="1.10.10.10">
    <property type="entry name" value="Winged helix-like DNA-binding domain superfamily/Winged helix DNA-binding domain"/>
    <property type="match status" value="1"/>
</dbReference>
<feature type="domain" description="Bacterial transcriptional activator" evidence="5">
    <location>
        <begin position="731"/>
        <end position="870"/>
    </location>
</feature>
<accession>A0ABW6WI98</accession>
<dbReference type="Pfam" id="PF03704">
    <property type="entry name" value="BTAD"/>
    <property type="match status" value="1"/>
</dbReference>
<evidence type="ECO:0000259" key="5">
    <source>
        <dbReference type="SMART" id="SM01043"/>
    </source>
</evidence>
<feature type="transmembrane region" description="Helical" evidence="4">
    <location>
        <begin position="84"/>
        <end position="102"/>
    </location>
</feature>
<dbReference type="EMBL" id="JBIAZU010000005">
    <property type="protein sequence ID" value="MFF5293023.1"/>
    <property type="molecule type" value="Genomic_DNA"/>
</dbReference>
<evidence type="ECO:0000256" key="1">
    <source>
        <dbReference type="ARBA" id="ARBA00023015"/>
    </source>
</evidence>
<dbReference type="SMART" id="SM01043">
    <property type="entry name" value="BTAD"/>
    <property type="match status" value="1"/>
</dbReference>
<name>A0ABW6WI98_9ACTN</name>
<dbReference type="PANTHER" id="PTHR35807:SF1">
    <property type="entry name" value="TRANSCRIPTIONAL REGULATOR REDD"/>
    <property type="match status" value="1"/>
</dbReference>
<protein>
    <submittedName>
        <fullName evidence="6">BTAD domain-containing putative transcriptional regulator</fullName>
    </submittedName>
</protein>
<keyword evidence="4" id="KW-0812">Transmembrane</keyword>
<keyword evidence="4" id="KW-0472">Membrane</keyword>
<proteinExistence type="predicted"/>
<feature type="region of interest" description="Disordered" evidence="3">
    <location>
        <begin position="226"/>
        <end position="309"/>
    </location>
</feature>